<keyword evidence="1" id="KW-0472">Membrane</keyword>
<gene>
    <name evidence="2" type="ORF">DO83_07675</name>
</gene>
<keyword evidence="1" id="KW-1133">Transmembrane helix</keyword>
<sequence length="89" mass="10175">MSVSKQDSSVVIKNIYWGDDFYEETTAKKTTTTEKKSKKQFTKKTITEAQEKLPQTGQLWWTLPFLAAGGLLCIGIGMIKQKRENDEKE</sequence>
<dbReference type="AlphaFoldDB" id="A0A1Q2C6W5"/>
<evidence type="ECO:0000256" key="1">
    <source>
        <dbReference type="SAM" id="Phobius"/>
    </source>
</evidence>
<protein>
    <recommendedName>
        <fullName evidence="4">LPXTG cell wall anchor domain-containing protein</fullName>
    </recommendedName>
</protein>
<evidence type="ECO:0000313" key="2">
    <source>
        <dbReference type="EMBL" id="AQP39478.1"/>
    </source>
</evidence>
<reference evidence="2 3" key="1">
    <citation type="journal article" date="2016" name="Sci. Rep.">
        <title>Accelerated dysbiosis of gut microbiota during aggravation of DSS-induced colitis by a butyrate-producing bacterium.</title>
        <authorList>
            <person name="Zhang Q."/>
            <person name="Wu Y."/>
            <person name="Wang J."/>
            <person name="Wu G."/>
            <person name="Long W."/>
            <person name="Xue Z."/>
            <person name="Wang L."/>
            <person name="Zhang X."/>
            <person name="Pang X."/>
            <person name="Zhao Y."/>
            <person name="Zhao L."/>
            <person name="Zhang C."/>
        </authorList>
    </citation>
    <scope>NUCLEOTIDE SEQUENCE [LARGE SCALE GENOMIC DNA]</scope>
    <source>
        <strain evidence="2 3">BPB5</strain>
    </source>
</reference>
<dbReference type="Proteomes" id="UP000188159">
    <property type="component" value="Chromosome"/>
</dbReference>
<dbReference type="EMBL" id="CP012098">
    <property type="protein sequence ID" value="AQP39478.1"/>
    <property type="molecule type" value="Genomic_DNA"/>
</dbReference>
<evidence type="ECO:0000313" key="3">
    <source>
        <dbReference type="Proteomes" id="UP000188159"/>
    </source>
</evidence>
<proteinExistence type="predicted"/>
<accession>A0A1Q2C6W5</accession>
<keyword evidence="1" id="KW-0812">Transmembrane</keyword>
<feature type="transmembrane region" description="Helical" evidence="1">
    <location>
        <begin position="59"/>
        <end position="79"/>
    </location>
</feature>
<organism evidence="2 3">
    <name type="scientific">Anaerostipes hadrus</name>
    <dbReference type="NCBI Taxonomy" id="649756"/>
    <lineage>
        <taxon>Bacteria</taxon>
        <taxon>Bacillati</taxon>
        <taxon>Bacillota</taxon>
        <taxon>Clostridia</taxon>
        <taxon>Lachnospirales</taxon>
        <taxon>Lachnospiraceae</taxon>
        <taxon>Anaerostipes</taxon>
    </lineage>
</organism>
<evidence type="ECO:0008006" key="4">
    <source>
        <dbReference type="Google" id="ProtNLM"/>
    </source>
</evidence>
<name>A0A1Q2C6W5_ANAHA</name>
<dbReference type="NCBIfam" id="TIGR01167">
    <property type="entry name" value="LPXTG_anchor"/>
    <property type="match status" value="1"/>
</dbReference>